<evidence type="ECO:0000313" key="2">
    <source>
        <dbReference type="Proteomes" id="UP000887116"/>
    </source>
</evidence>
<dbReference type="EMBL" id="BMAO01001659">
    <property type="protein sequence ID" value="GFQ75033.1"/>
    <property type="molecule type" value="Genomic_DNA"/>
</dbReference>
<dbReference type="AlphaFoldDB" id="A0A8X6KKY2"/>
<proteinExistence type="predicted"/>
<accession>A0A8X6KKY2</accession>
<name>A0A8X6KKY2_TRICU</name>
<dbReference type="Proteomes" id="UP000887116">
    <property type="component" value="Unassembled WGS sequence"/>
</dbReference>
<dbReference type="OrthoDB" id="6407432at2759"/>
<comment type="caution">
    <text evidence="1">The sequence shown here is derived from an EMBL/GenBank/DDBJ whole genome shotgun (WGS) entry which is preliminary data.</text>
</comment>
<organism evidence="1 2">
    <name type="scientific">Trichonephila clavata</name>
    <name type="common">Joro spider</name>
    <name type="synonym">Nephila clavata</name>
    <dbReference type="NCBI Taxonomy" id="2740835"/>
    <lineage>
        <taxon>Eukaryota</taxon>
        <taxon>Metazoa</taxon>
        <taxon>Ecdysozoa</taxon>
        <taxon>Arthropoda</taxon>
        <taxon>Chelicerata</taxon>
        <taxon>Arachnida</taxon>
        <taxon>Araneae</taxon>
        <taxon>Araneomorphae</taxon>
        <taxon>Entelegynae</taxon>
        <taxon>Araneoidea</taxon>
        <taxon>Nephilidae</taxon>
        <taxon>Trichonephila</taxon>
    </lineage>
</organism>
<protein>
    <submittedName>
        <fullName evidence="1">Uncharacterized protein</fullName>
    </submittedName>
</protein>
<keyword evidence="2" id="KW-1185">Reference proteome</keyword>
<gene>
    <name evidence="1" type="primary">AVEN_70247_1</name>
    <name evidence="1" type="ORF">TNCT_21341</name>
</gene>
<evidence type="ECO:0000313" key="1">
    <source>
        <dbReference type="EMBL" id="GFQ75033.1"/>
    </source>
</evidence>
<sequence length="162" mass="19053">MENLNNEYFFAFDLVSFVLKSYDRTWQTVSLLPRSGVKRFFFSQSISNAVTHILDKEISMNASYCFDHWFKQQQINYEHVKNLMKFFTINFCMEGYSSTRFLETCCFISELSALSYIYGVCGAPQYAIFCITHILSYFKRDGQFFDFSWLELEDTALGMQSA</sequence>
<reference evidence="1" key="1">
    <citation type="submission" date="2020-07" db="EMBL/GenBank/DDBJ databases">
        <title>Multicomponent nature underlies the extraordinary mechanical properties of spider dragline silk.</title>
        <authorList>
            <person name="Kono N."/>
            <person name="Nakamura H."/>
            <person name="Mori M."/>
            <person name="Yoshida Y."/>
            <person name="Ohtoshi R."/>
            <person name="Malay A.D."/>
            <person name="Moran D.A.P."/>
            <person name="Tomita M."/>
            <person name="Numata K."/>
            <person name="Arakawa K."/>
        </authorList>
    </citation>
    <scope>NUCLEOTIDE SEQUENCE</scope>
</reference>